<dbReference type="Gene3D" id="2.70.98.60">
    <property type="entry name" value="alpha-galactosidase from lactobacil brevis"/>
    <property type="match status" value="1"/>
</dbReference>
<proteinExistence type="predicted"/>
<feature type="compositionally biased region" description="Polar residues" evidence="1">
    <location>
        <begin position="105"/>
        <end position="116"/>
    </location>
</feature>
<dbReference type="EMBL" id="BSUK01000001">
    <property type="protein sequence ID" value="GMA23658.1"/>
    <property type="molecule type" value="Genomic_DNA"/>
</dbReference>
<protein>
    <recommendedName>
        <fullName evidence="2">Glycosyl hydrolase family 36 N-terminal domain-containing protein</fullName>
    </recommendedName>
</protein>
<organism evidence="3 4">
    <name type="scientific">Luteimicrobium album</name>
    <dbReference type="NCBI Taxonomy" id="1054550"/>
    <lineage>
        <taxon>Bacteria</taxon>
        <taxon>Bacillati</taxon>
        <taxon>Actinomycetota</taxon>
        <taxon>Actinomycetes</taxon>
        <taxon>Micrococcales</taxon>
        <taxon>Luteimicrobium</taxon>
    </lineage>
</organism>
<dbReference type="InterPro" id="IPR038417">
    <property type="entry name" value="Alpga-gal_N_sf"/>
</dbReference>
<feature type="region of interest" description="Disordered" evidence="1">
    <location>
        <begin position="105"/>
        <end position="151"/>
    </location>
</feature>
<accession>A0ABQ6I0H7</accession>
<evidence type="ECO:0000256" key="1">
    <source>
        <dbReference type="SAM" id="MobiDB-lite"/>
    </source>
</evidence>
<dbReference type="InterPro" id="IPR031704">
    <property type="entry name" value="Glyco_hydro_36_N"/>
</dbReference>
<keyword evidence="4" id="KW-1185">Reference proteome</keyword>
<sequence>MDGPENGGIDEPARVSVVPESWTGWTGEPGLEGHRDGADWSPRWSVTGITLGSASVERASSPRLHEHGAGTFEARAHDQVAGLELTVTTELMPDGVVRLRATVTNRSDSPTRSTRCVSRFPSRAAPMRSSTSRGAGRTNGPRNDMPTPWASTNGLRVWVVPATRAPPC</sequence>
<feature type="domain" description="Glycosyl hydrolase family 36 N-terminal" evidence="2">
    <location>
        <begin position="14"/>
        <end position="119"/>
    </location>
</feature>
<evidence type="ECO:0000313" key="4">
    <source>
        <dbReference type="Proteomes" id="UP001157091"/>
    </source>
</evidence>
<gene>
    <name evidence="3" type="ORF">GCM10025864_14170</name>
</gene>
<evidence type="ECO:0000313" key="3">
    <source>
        <dbReference type="EMBL" id="GMA23658.1"/>
    </source>
</evidence>
<feature type="region of interest" description="Disordered" evidence="1">
    <location>
        <begin position="1"/>
        <end position="39"/>
    </location>
</feature>
<reference evidence="4" key="1">
    <citation type="journal article" date="2019" name="Int. J. Syst. Evol. Microbiol.">
        <title>The Global Catalogue of Microorganisms (GCM) 10K type strain sequencing project: providing services to taxonomists for standard genome sequencing and annotation.</title>
        <authorList>
            <consortium name="The Broad Institute Genomics Platform"/>
            <consortium name="The Broad Institute Genome Sequencing Center for Infectious Disease"/>
            <person name="Wu L."/>
            <person name="Ma J."/>
        </authorList>
    </citation>
    <scope>NUCLEOTIDE SEQUENCE [LARGE SCALE GENOMIC DNA]</scope>
    <source>
        <strain evidence="4">NBRC 106348</strain>
    </source>
</reference>
<dbReference type="Pfam" id="PF16875">
    <property type="entry name" value="Glyco_hydro_36N"/>
    <property type="match status" value="1"/>
</dbReference>
<dbReference type="Proteomes" id="UP001157091">
    <property type="component" value="Unassembled WGS sequence"/>
</dbReference>
<comment type="caution">
    <text evidence="3">The sequence shown here is derived from an EMBL/GenBank/DDBJ whole genome shotgun (WGS) entry which is preliminary data.</text>
</comment>
<evidence type="ECO:0000259" key="2">
    <source>
        <dbReference type="Pfam" id="PF16875"/>
    </source>
</evidence>
<name>A0ABQ6I0H7_9MICO</name>